<dbReference type="AlphaFoldDB" id="A0AAQ3QR32"/>
<proteinExistence type="predicted"/>
<reference evidence="2 3" key="1">
    <citation type="submission" date="2023-10" db="EMBL/GenBank/DDBJ databases">
        <title>Chromosome-scale genome assembly provides insights into flower coloration mechanisms of Canna indica.</title>
        <authorList>
            <person name="Li C."/>
        </authorList>
    </citation>
    <scope>NUCLEOTIDE SEQUENCE [LARGE SCALE GENOMIC DNA]</scope>
    <source>
        <tissue evidence="2">Flower</tissue>
    </source>
</reference>
<feature type="region of interest" description="Disordered" evidence="1">
    <location>
        <begin position="42"/>
        <end position="82"/>
    </location>
</feature>
<dbReference type="EMBL" id="CP136898">
    <property type="protein sequence ID" value="WOL20444.1"/>
    <property type="molecule type" value="Genomic_DNA"/>
</dbReference>
<sequence>MCLSSSTQRVDDYRFCPPKMHRLERAPPRRSAVLLLFSRRQSGGRELGSRKGSRSGVVGRRNARRQAPEWSEDGAGVGSRRGSNVACVETGVAELPRDRVPFVNKTLTVVPNLAAIYVLIQNSQGVIPLARMIATHVE</sequence>
<name>A0AAQ3QR32_9LILI</name>
<protein>
    <submittedName>
        <fullName evidence="2">Uncharacterized protein</fullName>
    </submittedName>
</protein>
<evidence type="ECO:0000313" key="3">
    <source>
        <dbReference type="Proteomes" id="UP001327560"/>
    </source>
</evidence>
<evidence type="ECO:0000313" key="2">
    <source>
        <dbReference type="EMBL" id="WOL20444.1"/>
    </source>
</evidence>
<dbReference type="Proteomes" id="UP001327560">
    <property type="component" value="Chromosome 9"/>
</dbReference>
<keyword evidence="3" id="KW-1185">Reference proteome</keyword>
<organism evidence="2 3">
    <name type="scientific">Canna indica</name>
    <name type="common">Indian-shot</name>
    <dbReference type="NCBI Taxonomy" id="4628"/>
    <lineage>
        <taxon>Eukaryota</taxon>
        <taxon>Viridiplantae</taxon>
        <taxon>Streptophyta</taxon>
        <taxon>Embryophyta</taxon>
        <taxon>Tracheophyta</taxon>
        <taxon>Spermatophyta</taxon>
        <taxon>Magnoliopsida</taxon>
        <taxon>Liliopsida</taxon>
        <taxon>Zingiberales</taxon>
        <taxon>Cannaceae</taxon>
        <taxon>Canna</taxon>
    </lineage>
</organism>
<accession>A0AAQ3QR32</accession>
<gene>
    <name evidence="2" type="ORF">Cni_G29249</name>
</gene>
<evidence type="ECO:0000256" key="1">
    <source>
        <dbReference type="SAM" id="MobiDB-lite"/>
    </source>
</evidence>